<dbReference type="PANTHER" id="PTHR33383">
    <property type="entry name" value="MEMBRANE PROTEIN INSERTION EFFICIENCY FACTOR-RELATED"/>
    <property type="match status" value="1"/>
</dbReference>
<dbReference type="InterPro" id="IPR002696">
    <property type="entry name" value="Membr_insert_effic_factor_YidD"/>
</dbReference>
<dbReference type="Proteomes" id="UP000291116">
    <property type="component" value="Unassembled WGS sequence"/>
</dbReference>
<evidence type="ECO:0008006" key="4">
    <source>
        <dbReference type="Google" id="ProtNLM"/>
    </source>
</evidence>
<evidence type="ECO:0000313" key="3">
    <source>
        <dbReference type="Proteomes" id="UP000291116"/>
    </source>
</evidence>
<name>A0A448ZKR4_9STRA</name>
<accession>A0A448ZKR4</accession>
<sequence length="257" mass="28447">MLTSRLVLSSLFVVFLLQLPRSSESCIHCYHPRAITHSPNSQNHGAQAVAIAVPQKIQPYGVHVRSKSIAAASAAGRQFVEIFKKRWLKLQNTIYVIPKCNVSIVRITASAAVAAGGIVVLSRHQLPSMTREKLYKQVWRNEAAEGQDDATNQNDGSIFDDEDEEDFQPLVDKEESPMTTAMIATIGVYKNFISPLLPPACRFVPTCSQYGVQAIKEFGPSKGVVLTSWRLLRCSPFGGKGYDPPKWPPVSYTYSSY</sequence>
<dbReference type="Pfam" id="PF01809">
    <property type="entry name" value="YidD"/>
    <property type="match status" value="1"/>
</dbReference>
<feature type="signal peptide" evidence="1">
    <location>
        <begin position="1"/>
        <end position="25"/>
    </location>
</feature>
<reference evidence="2 3" key="1">
    <citation type="submission" date="2019-01" db="EMBL/GenBank/DDBJ databases">
        <authorList>
            <person name="Ferrante I. M."/>
        </authorList>
    </citation>
    <scope>NUCLEOTIDE SEQUENCE [LARGE SCALE GENOMIC DNA]</scope>
    <source>
        <strain evidence="2 3">B856</strain>
    </source>
</reference>
<organism evidence="2 3">
    <name type="scientific">Pseudo-nitzschia multistriata</name>
    <dbReference type="NCBI Taxonomy" id="183589"/>
    <lineage>
        <taxon>Eukaryota</taxon>
        <taxon>Sar</taxon>
        <taxon>Stramenopiles</taxon>
        <taxon>Ochrophyta</taxon>
        <taxon>Bacillariophyta</taxon>
        <taxon>Bacillariophyceae</taxon>
        <taxon>Bacillariophycidae</taxon>
        <taxon>Bacillariales</taxon>
        <taxon>Bacillariaceae</taxon>
        <taxon>Pseudo-nitzschia</taxon>
    </lineage>
</organism>
<dbReference type="HAMAP" id="MF_00386">
    <property type="entry name" value="UPF0161_YidD"/>
    <property type="match status" value="1"/>
</dbReference>
<dbReference type="SMART" id="SM01234">
    <property type="entry name" value="Haemolytic"/>
    <property type="match status" value="1"/>
</dbReference>
<dbReference type="NCBIfam" id="TIGR00278">
    <property type="entry name" value="membrane protein insertion efficiency factor YidD"/>
    <property type="match status" value="1"/>
</dbReference>
<dbReference type="OrthoDB" id="1798at2759"/>
<dbReference type="AlphaFoldDB" id="A0A448ZKR4"/>
<dbReference type="PANTHER" id="PTHR33383:SF1">
    <property type="entry name" value="MEMBRANE PROTEIN INSERTION EFFICIENCY FACTOR-RELATED"/>
    <property type="match status" value="1"/>
</dbReference>
<proteinExistence type="inferred from homology"/>
<keyword evidence="3" id="KW-1185">Reference proteome</keyword>
<evidence type="ECO:0000313" key="2">
    <source>
        <dbReference type="EMBL" id="VEU42605.1"/>
    </source>
</evidence>
<dbReference type="EMBL" id="CAACVS010000459">
    <property type="protein sequence ID" value="VEU42605.1"/>
    <property type="molecule type" value="Genomic_DNA"/>
</dbReference>
<evidence type="ECO:0000256" key="1">
    <source>
        <dbReference type="SAM" id="SignalP"/>
    </source>
</evidence>
<feature type="chain" id="PRO_5019139707" description="Membrane protein insertion efficiency factor" evidence="1">
    <location>
        <begin position="26"/>
        <end position="257"/>
    </location>
</feature>
<gene>
    <name evidence="2" type="ORF">PSNMU_V1.4_AUG-EV-PASAV3_0095860</name>
</gene>
<protein>
    <recommendedName>
        <fullName evidence="4">Membrane protein insertion efficiency factor</fullName>
    </recommendedName>
</protein>
<keyword evidence="1" id="KW-0732">Signal</keyword>